<organism evidence="5">
    <name type="scientific">hydrothermal vent metagenome</name>
    <dbReference type="NCBI Taxonomy" id="652676"/>
    <lineage>
        <taxon>unclassified sequences</taxon>
        <taxon>metagenomes</taxon>
        <taxon>ecological metagenomes</taxon>
    </lineage>
</organism>
<accession>A0A3B1DEF0</accession>
<evidence type="ECO:0000256" key="3">
    <source>
        <dbReference type="ARBA" id="ARBA00022917"/>
    </source>
</evidence>
<evidence type="ECO:0000256" key="1">
    <source>
        <dbReference type="ARBA" id="ARBA00005422"/>
    </source>
</evidence>
<dbReference type="EMBL" id="UOGL01000308">
    <property type="protein sequence ID" value="VAX39162.1"/>
    <property type="molecule type" value="Genomic_DNA"/>
</dbReference>
<sequence>MRLFEGTPFDRPPHCERCDALETECQCPPESIPPTPPEKQTAHILIEKRKRQKVVTLIKGLSPEETDLPKLLTILKSLCGAGGTLKQGTLKQRTLEIQGNHLSKITQHLKEMGYCIQN</sequence>
<keyword evidence="3" id="KW-0648">Protein biosynthesis</keyword>
<dbReference type="GO" id="GO:0002188">
    <property type="term" value="P:translation reinitiation"/>
    <property type="evidence" value="ECO:0007669"/>
    <property type="project" value="TreeGrafter"/>
</dbReference>
<comment type="similarity">
    <text evidence="1">Belongs to the SUI1 family.</text>
</comment>
<proteinExistence type="inferred from homology"/>
<evidence type="ECO:0000259" key="4">
    <source>
        <dbReference type="PROSITE" id="PS50296"/>
    </source>
</evidence>
<dbReference type="Gene3D" id="3.30.780.10">
    <property type="entry name" value="SUI1-like domain"/>
    <property type="match status" value="1"/>
</dbReference>
<evidence type="ECO:0000313" key="5">
    <source>
        <dbReference type="EMBL" id="VAX39162.1"/>
    </source>
</evidence>
<dbReference type="PIRSF" id="PIRSF037511">
    <property type="entry name" value="Transl_init_SUI1_pro"/>
    <property type="match status" value="1"/>
</dbReference>
<dbReference type="InterPro" id="IPR050318">
    <property type="entry name" value="DENR/SUI1_TIF"/>
</dbReference>
<evidence type="ECO:0000256" key="2">
    <source>
        <dbReference type="ARBA" id="ARBA00022845"/>
    </source>
</evidence>
<dbReference type="PANTHER" id="PTHR12789:SF0">
    <property type="entry name" value="DENSITY-REGULATED PROTEIN"/>
    <property type="match status" value="1"/>
</dbReference>
<name>A0A3B1DEF0_9ZZZZ</name>
<dbReference type="AlphaFoldDB" id="A0A3B1DEF0"/>
<dbReference type="GO" id="GO:0003729">
    <property type="term" value="F:mRNA binding"/>
    <property type="evidence" value="ECO:0007669"/>
    <property type="project" value="TreeGrafter"/>
</dbReference>
<protein>
    <submittedName>
        <fullName evidence="5">Translation initiation factor SUI1-related protein</fullName>
    </submittedName>
</protein>
<dbReference type="PANTHER" id="PTHR12789">
    <property type="entry name" value="DENSITY-REGULATED PROTEIN HOMOLOG"/>
    <property type="match status" value="1"/>
</dbReference>
<gene>
    <name evidence="5" type="ORF">MNBD_PLANCTO02-2721</name>
</gene>
<dbReference type="InterPro" id="IPR001950">
    <property type="entry name" value="SUI1"/>
</dbReference>
<dbReference type="CDD" id="cd11567">
    <property type="entry name" value="YciH_like"/>
    <property type="match status" value="1"/>
</dbReference>
<keyword evidence="5" id="KW-0396">Initiation factor</keyword>
<dbReference type="Pfam" id="PF01253">
    <property type="entry name" value="SUI1"/>
    <property type="match status" value="1"/>
</dbReference>
<dbReference type="InterPro" id="IPR005872">
    <property type="entry name" value="SUI1_arc_bac"/>
</dbReference>
<dbReference type="GO" id="GO:0001731">
    <property type="term" value="P:formation of translation preinitiation complex"/>
    <property type="evidence" value="ECO:0007669"/>
    <property type="project" value="TreeGrafter"/>
</dbReference>
<dbReference type="PROSITE" id="PS50296">
    <property type="entry name" value="SUI1"/>
    <property type="match status" value="1"/>
</dbReference>
<dbReference type="SUPFAM" id="SSF55159">
    <property type="entry name" value="eIF1-like"/>
    <property type="match status" value="1"/>
</dbReference>
<dbReference type="GO" id="GO:0003743">
    <property type="term" value="F:translation initiation factor activity"/>
    <property type="evidence" value="ECO:0007669"/>
    <property type="project" value="UniProtKB-KW"/>
</dbReference>
<feature type="domain" description="SUI1" evidence="4">
    <location>
        <begin position="42"/>
        <end position="113"/>
    </location>
</feature>
<keyword evidence="2" id="KW-0810">Translation regulation</keyword>
<reference evidence="5" key="1">
    <citation type="submission" date="2018-06" db="EMBL/GenBank/DDBJ databases">
        <authorList>
            <person name="Zhirakovskaya E."/>
        </authorList>
    </citation>
    <scope>NUCLEOTIDE SEQUENCE</scope>
</reference>
<dbReference type="InterPro" id="IPR036877">
    <property type="entry name" value="SUI1_dom_sf"/>
</dbReference>
<dbReference type="GO" id="GO:0006417">
    <property type="term" value="P:regulation of translation"/>
    <property type="evidence" value="ECO:0007669"/>
    <property type="project" value="UniProtKB-KW"/>
</dbReference>